<evidence type="ECO:0000313" key="4">
    <source>
        <dbReference type="Proteomes" id="UP001163328"/>
    </source>
</evidence>
<dbReference type="Proteomes" id="UP001163328">
    <property type="component" value="Chromosome"/>
</dbReference>
<proteinExistence type="predicted"/>
<organism evidence="3 4">
    <name type="scientific">Flavobacterium agricola</name>
    <dbReference type="NCBI Taxonomy" id="2870839"/>
    <lineage>
        <taxon>Bacteria</taxon>
        <taxon>Pseudomonadati</taxon>
        <taxon>Bacteroidota</taxon>
        <taxon>Flavobacteriia</taxon>
        <taxon>Flavobacteriales</taxon>
        <taxon>Flavobacteriaceae</taxon>
        <taxon>Flavobacterium</taxon>
    </lineage>
</organism>
<feature type="signal peptide" evidence="1">
    <location>
        <begin position="1"/>
        <end position="24"/>
    </location>
</feature>
<dbReference type="EMBL" id="CP081495">
    <property type="protein sequence ID" value="UYW02232.1"/>
    <property type="molecule type" value="Genomic_DNA"/>
</dbReference>
<keyword evidence="1" id="KW-0732">Signal</keyword>
<dbReference type="InterPro" id="IPR045659">
    <property type="entry name" value="LptD_2"/>
</dbReference>
<protein>
    <submittedName>
        <fullName evidence="3">LPS-assembly protein LptD</fullName>
    </submittedName>
</protein>
<reference evidence="3" key="1">
    <citation type="submission" date="2021-08" db="EMBL/GenBank/DDBJ databases">
        <title>Flavobacterium sp. strain CC-SYL302.</title>
        <authorList>
            <person name="Lin S.-Y."/>
            <person name="Lee T.-H."/>
            <person name="Young C.-C."/>
        </authorList>
    </citation>
    <scope>NUCLEOTIDE SEQUENCE</scope>
    <source>
        <strain evidence="3">CC-SYL302</strain>
    </source>
</reference>
<sequence length="887" mass="100528">MRTNIFHIVFIFSCVLGTFTPALAQDGKAKNIQLNAEKQNNITQKPLPKVPQDSIPVTDTIPVKKNAPLDAIVKKSAKDYEKVNLKKSELTLYNEAHLIYKDIDLTAGIIVFNFDKDEVYAGRIKDSLGNYTQRPVFKQGQNIVEPDSIRFNTKTKKALVWNSRTTQQDFKIKAEVSKRVNDSVYYMQKARLTTSEDIDNPEYYFNIQKVKFVPGEKVVAGVTNMVIADVPTPLGLPFGYFPITSNAVSGFIIPSFGDTNNRGYFIQNGGYYFAINDHVDLTVLGDYYTNGSWATRFESSYGKRYRYNGRVNIRFENIILGERGFPDYSKTRNYNIQWSHAQDQKANPYSKFSASVNMGSSQYFRNSLNMANIGASLNNTLSSSINYNKRFTTVPEVNLSITATHSQNTNTKRIDMTLPTVQASVDRIYPFAKRDESKRGIIKNINLQYNFNAQNKYTTSDSLFFSPTMFKDQGKTGFSHNIPLSTNFKIFKHFSVSASANYNEVWQLNTIRKYYDSQSNKVVDENINGFEAYRTYNLNTSIGTTFYGTFNFGKEKRIQAIRHTVRPSISYMYTPSFEQYYDTYALDASGTNYGDYTKFQGGLYGVPSLNQASNVGINIGNSFEAKVRDDEKGESKKVMLLNSLNIQTTYNLAADSLKLAPLRIVGGTALFNNKLNVNFGTTLDPYAIDNAGRRIDKWNIDNGGSLFRMTSANLTLGYSLSSRDLKADGKENLENLNAANGGRPDDLFGRAIDMADQRKSLFNKQSEENTSELYNLDIPWDIQFAYSLTYANTNRESRIVTNSLMVNGNLDITPRWKVGASTGYDFANKGVTFTQLRFERDLLSWRMSFNWVPIGFNSSWGFFIGIKSGALSDIKWDKRSLPEQRLR</sequence>
<evidence type="ECO:0000256" key="1">
    <source>
        <dbReference type="SAM" id="SignalP"/>
    </source>
</evidence>
<dbReference type="PANTHER" id="PTHR30189">
    <property type="entry name" value="LPS-ASSEMBLY PROTEIN"/>
    <property type="match status" value="1"/>
</dbReference>
<dbReference type="Pfam" id="PF19838">
    <property type="entry name" value="LptD_2"/>
    <property type="match status" value="1"/>
</dbReference>
<evidence type="ECO:0000313" key="3">
    <source>
        <dbReference type="EMBL" id="UYW02232.1"/>
    </source>
</evidence>
<feature type="domain" description="LPS-assembly protein LptD central" evidence="2">
    <location>
        <begin position="218"/>
        <end position="686"/>
    </location>
</feature>
<keyword evidence="4" id="KW-1185">Reference proteome</keyword>
<name>A0ABY6M312_9FLAO</name>
<gene>
    <name evidence="3" type="ORF">K5I29_04840</name>
</gene>
<dbReference type="RefSeq" id="WP_264434731.1">
    <property type="nucleotide sequence ID" value="NZ_CP081495.1"/>
</dbReference>
<accession>A0ABY6M312</accession>
<dbReference type="PANTHER" id="PTHR30189:SF1">
    <property type="entry name" value="LPS-ASSEMBLY PROTEIN LPTD"/>
    <property type="match status" value="1"/>
</dbReference>
<feature type="chain" id="PRO_5046015273" evidence="1">
    <location>
        <begin position="25"/>
        <end position="887"/>
    </location>
</feature>
<dbReference type="InterPro" id="IPR050218">
    <property type="entry name" value="LptD"/>
</dbReference>
<evidence type="ECO:0000259" key="2">
    <source>
        <dbReference type="Pfam" id="PF19838"/>
    </source>
</evidence>